<dbReference type="Proteomes" id="UP000321058">
    <property type="component" value="Unassembled WGS sequence"/>
</dbReference>
<feature type="region of interest" description="Disordered" evidence="1">
    <location>
        <begin position="28"/>
        <end position="56"/>
    </location>
</feature>
<evidence type="ECO:0000256" key="1">
    <source>
        <dbReference type="SAM" id="MobiDB-lite"/>
    </source>
</evidence>
<keyword evidence="2" id="KW-0812">Transmembrane</keyword>
<dbReference type="RefSeq" id="WP_170303254.1">
    <property type="nucleotide sequence ID" value="NZ_BKAJ01000076.1"/>
</dbReference>
<evidence type="ECO:0000313" key="3">
    <source>
        <dbReference type="EMBL" id="GEP57206.1"/>
    </source>
</evidence>
<feature type="transmembrane region" description="Helical" evidence="2">
    <location>
        <begin position="6"/>
        <end position="23"/>
    </location>
</feature>
<protein>
    <submittedName>
        <fullName evidence="3">Uncharacterized protein</fullName>
    </submittedName>
</protein>
<comment type="caution">
    <text evidence="3">The sequence shown here is derived from an EMBL/GenBank/DDBJ whole genome shotgun (WGS) entry which is preliminary data.</text>
</comment>
<accession>A0A512NE29</accession>
<keyword evidence="2" id="KW-0472">Membrane</keyword>
<dbReference type="AlphaFoldDB" id="A0A512NE29"/>
<proteinExistence type="predicted"/>
<evidence type="ECO:0000313" key="4">
    <source>
        <dbReference type="Proteomes" id="UP000321058"/>
    </source>
</evidence>
<reference evidence="3 4" key="1">
    <citation type="submission" date="2019-07" db="EMBL/GenBank/DDBJ databases">
        <title>Whole genome shotgun sequence of Reyranella soli NBRC 108950.</title>
        <authorList>
            <person name="Hosoyama A."/>
            <person name="Uohara A."/>
            <person name="Ohji S."/>
            <person name="Ichikawa N."/>
        </authorList>
    </citation>
    <scope>NUCLEOTIDE SEQUENCE [LARGE SCALE GENOMIC DNA]</scope>
    <source>
        <strain evidence="3 4">NBRC 108950</strain>
    </source>
</reference>
<keyword evidence="4" id="KW-1185">Reference proteome</keyword>
<gene>
    <name evidence="3" type="ORF">RSO01_43720</name>
</gene>
<dbReference type="EMBL" id="BKAJ01000076">
    <property type="protein sequence ID" value="GEP57206.1"/>
    <property type="molecule type" value="Genomic_DNA"/>
</dbReference>
<keyword evidence="2" id="KW-1133">Transmembrane helix</keyword>
<evidence type="ECO:0000256" key="2">
    <source>
        <dbReference type="SAM" id="Phobius"/>
    </source>
</evidence>
<name>A0A512NE29_9HYPH</name>
<organism evidence="3 4">
    <name type="scientific">Reyranella soli</name>
    <dbReference type="NCBI Taxonomy" id="1230389"/>
    <lineage>
        <taxon>Bacteria</taxon>
        <taxon>Pseudomonadati</taxon>
        <taxon>Pseudomonadota</taxon>
        <taxon>Alphaproteobacteria</taxon>
        <taxon>Hyphomicrobiales</taxon>
        <taxon>Reyranellaceae</taxon>
        <taxon>Reyranella</taxon>
    </lineage>
</organism>
<feature type="compositionally biased region" description="Basic and acidic residues" evidence="1">
    <location>
        <begin position="46"/>
        <end position="56"/>
    </location>
</feature>
<sequence>MSLYEALVLVAMVGVGGFAWHLYRKDATADPETQQKRAATSQSMFGRDRGKPDGKS</sequence>